<dbReference type="AlphaFoldDB" id="A0AA44Z6T2"/>
<evidence type="ECO:0000313" key="2">
    <source>
        <dbReference type="Proteomes" id="UP000244856"/>
    </source>
</evidence>
<name>A0AA44Z6T2_CROSK</name>
<comment type="caution">
    <text evidence="1">The sequence shown here is derived from an EMBL/GenBank/DDBJ whole genome shotgun (WGS) entry which is preliminary data.</text>
</comment>
<accession>A0AA44Z6T2</accession>
<protein>
    <submittedName>
        <fullName evidence="1">Uncharacterized protein</fullName>
    </submittedName>
</protein>
<gene>
    <name evidence="1" type="ORF">B7T07_20620</name>
</gene>
<organism evidence="1 2">
    <name type="scientific">Cronobacter sakazakii</name>
    <name type="common">Enterobacter sakazakii</name>
    <dbReference type="NCBI Taxonomy" id="28141"/>
    <lineage>
        <taxon>Bacteria</taxon>
        <taxon>Pseudomonadati</taxon>
        <taxon>Pseudomonadota</taxon>
        <taxon>Gammaproteobacteria</taxon>
        <taxon>Enterobacterales</taxon>
        <taxon>Enterobacteriaceae</taxon>
        <taxon>Cronobacter</taxon>
    </lineage>
</organism>
<dbReference type="EMBL" id="NCTU01000023">
    <property type="protein sequence ID" value="PUW01567.1"/>
    <property type="molecule type" value="Genomic_DNA"/>
</dbReference>
<dbReference type="RefSeq" id="WP_085107978.1">
    <property type="nucleotide sequence ID" value="NZ_NCTU01000023.1"/>
</dbReference>
<reference evidence="1 2" key="1">
    <citation type="submission" date="2017-04" db="EMBL/GenBank/DDBJ databases">
        <title>Cronobacter sakazakii, ST83 Lineage Isolates.</title>
        <authorList>
            <person name="Chase H."/>
            <person name="Tall B."/>
            <person name="Gopinath G."/>
            <person name="Lehner A."/>
        </authorList>
    </citation>
    <scope>NUCLEOTIDE SEQUENCE [LARGE SCALE GENOMIC DNA]</scope>
    <source>
        <strain evidence="1 2">MOD1_Comp15</strain>
    </source>
</reference>
<sequence>MIYDNLPLAKLAYRTEAARRKYREKGTENAWRDYEDLYLALGRRAMYPRLLTVRCEMALTIMTELAIDAP</sequence>
<dbReference type="Proteomes" id="UP000244856">
    <property type="component" value="Unassembled WGS sequence"/>
</dbReference>
<proteinExistence type="predicted"/>
<evidence type="ECO:0000313" key="1">
    <source>
        <dbReference type="EMBL" id="PUW01567.1"/>
    </source>
</evidence>